<name>A0A3N4I1F5_ASCIM</name>
<evidence type="ECO:0000313" key="2">
    <source>
        <dbReference type="Proteomes" id="UP000275078"/>
    </source>
</evidence>
<keyword evidence="2" id="KW-1185">Reference proteome</keyword>
<reference evidence="1 2" key="1">
    <citation type="journal article" date="2018" name="Nat. Ecol. Evol.">
        <title>Pezizomycetes genomes reveal the molecular basis of ectomycorrhizal truffle lifestyle.</title>
        <authorList>
            <person name="Murat C."/>
            <person name="Payen T."/>
            <person name="Noel B."/>
            <person name="Kuo A."/>
            <person name="Morin E."/>
            <person name="Chen J."/>
            <person name="Kohler A."/>
            <person name="Krizsan K."/>
            <person name="Balestrini R."/>
            <person name="Da Silva C."/>
            <person name="Montanini B."/>
            <person name="Hainaut M."/>
            <person name="Levati E."/>
            <person name="Barry K.W."/>
            <person name="Belfiori B."/>
            <person name="Cichocki N."/>
            <person name="Clum A."/>
            <person name="Dockter R.B."/>
            <person name="Fauchery L."/>
            <person name="Guy J."/>
            <person name="Iotti M."/>
            <person name="Le Tacon F."/>
            <person name="Lindquist E.A."/>
            <person name="Lipzen A."/>
            <person name="Malagnac F."/>
            <person name="Mello A."/>
            <person name="Molinier V."/>
            <person name="Miyauchi S."/>
            <person name="Poulain J."/>
            <person name="Riccioni C."/>
            <person name="Rubini A."/>
            <person name="Sitrit Y."/>
            <person name="Splivallo R."/>
            <person name="Traeger S."/>
            <person name="Wang M."/>
            <person name="Zifcakova L."/>
            <person name="Wipf D."/>
            <person name="Zambonelli A."/>
            <person name="Paolocci F."/>
            <person name="Nowrousian M."/>
            <person name="Ottonello S."/>
            <person name="Baldrian P."/>
            <person name="Spatafora J.W."/>
            <person name="Henrissat B."/>
            <person name="Nagy L.G."/>
            <person name="Aury J.M."/>
            <person name="Wincker P."/>
            <person name="Grigoriev I.V."/>
            <person name="Bonfante P."/>
            <person name="Martin F.M."/>
        </authorList>
    </citation>
    <scope>NUCLEOTIDE SEQUENCE [LARGE SCALE GENOMIC DNA]</scope>
    <source>
        <strain evidence="1 2">RN42</strain>
    </source>
</reference>
<evidence type="ECO:0000313" key="1">
    <source>
        <dbReference type="EMBL" id="RPA79935.1"/>
    </source>
</evidence>
<accession>A0A3N4I1F5</accession>
<gene>
    <name evidence="1" type="ORF">BJ508DRAFT_327794</name>
</gene>
<dbReference type="AlphaFoldDB" id="A0A3N4I1F5"/>
<proteinExistence type="predicted"/>
<dbReference type="EMBL" id="ML119693">
    <property type="protein sequence ID" value="RPA79935.1"/>
    <property type="molecule type" value="Genomic_DNA"/>
</dbReference>
<dbReference type="Proteomes" id="UP000275078">
    <property type="component" value="Unassembled WGS sequence"/>
</dbReference>
<sequence length="156" mass="18419">MNNVPFNREANRGYFNRFTERLSIGEVVRKARQAGLLQPNEVVAHLERQQLHDLLWTRGYLQNEAHNRKVEGLYRAARRQYKIDKKEVKRLNRVKLLRRKLRKLRRLLAQERGVAVENLDLGADYNVLPPHRRIDRPARPVRAPLLPNPPALDRNV</sequence>
<protein>
    <submittedName>
        <fullName evidence="1">Uncharacterized protein</fullName>
    </submittedName>
</protein>
<organism evidence="1 2">
    <name type="scientific">Ascobolus immersus RN42</name>
    <dbReference type="NCBI Taxonomy" id="1160509"/>
    <lineage>
        <taxon>Eukaryota</taxon>
        <taxon>Fungi</taxon>
        <taxon>Dikarya</taxon>
        <taxon>Ascomycota</taxon>
        <taxon>Pezizomycotina</taxon>
        <taxon>Pezizomycetes</taxon>
        <taxon>Pezizales</taxon>
        <taxon>Ascobolaceae</taxon>
        <taxon>Ascobolus</taxon>
    </lineage>
</organism>